<comment type="caution">
    <text evidence="3">The sequence shown here is derived from an EMBL/GenBank/DDBJ whole genome shotgun (WGS) entry which is preliminary data.</text>
</comment>
<evidence type="ECO:0000313" key="3">
    <source>
        <dbReference type="EMBL" id="KYG03820.1"/>
    </source>
</evidence>
<dbReference type="Proteomes" id="UP000075502">
    <property type="component" value="Unassembled WGS sequence"/>
</dbReference>
<proteinExistence type="predicted"/>
<accession>A0A150TGJ9</accession>
<dbReference type="SUPFAM" id="SSF53800">
    <property type="entry name" value="Chelatase"/>
    <property type="match status" value="1"/>
</dbReference>
<dbReference type="InterPro" id="IPR002762">
    <property type="entry name" value="CbiX-like"/>
</dbReference>
<dbReference type="EMBL" id="JEME01002578">
    <property type="protein sequence ID" value="KYG03820.1"/>
    <property type="molecule type" value="Genomic_DNA"/>
</dbReference>
<keyword evidence="2" id="KW-0456">Lyase</keyword>
<dbReference type="Gene3D" id="3.40.50.1400">
    <property type="match status" value="1"/>
</dbReference>
<reference evidence="3 4" key="1">
    <citation type="submission" date="2014-02" db="EMBL/GenBank/DDBJ databases">
        <title>The small core and large imbalanced accessory genome model reveals a collaborative survival strategy of Sorangium cellulosum strains in nature.</title>
        <authorList>
            <person name="Han K."/>
            <person name="Peng R."/>
            <person name="Blom J."/>
            <person name="Li Y.-Z."/>
        </authorList>
    </citation>
    <scope>NUCLEOTIDE SEQUENCE [LARGE SCALE GENOMIC DNA]</scope>
    <source>
        <strain evidence="3 4">So0007-03</strain>
    </source>
</reference>
<dbReference type="Pfam" id="PF01903">
    <property type="entry name" value="CbiX"/>
    <property type="match status" value="1"/>
</dbReference>
<dbReference type="CDD" id="cd03416">
    <property type="entry name" value="CbiX_SirB_N"/>
    <property type="match status" value="1"/>
</dbReference>
<evidence type="ECO:0000313" key="4">
    <source>
        <dbReference type="Proteomes" id="UP000075502"/>
    </source>
</evidence>
<dbReference type="GO" id="GO:0046872">
    <property type="term" value="F:metal ion binding"/>
    <property type="evidence" value="ECO:0007669"/>
    <property type="project" value="UniProtKB-KW"/>
</dbReference>
<name>A0A150TGJ9_SORCE</name>
<sequence length="168" mass="17786">MKRAVILVGHGAPAADCPRELVTRLKALEGRRAAGGGGAPSPEERELEAKVRAWPRTPENDPYRAGLERLAAELAPMLGGAELLVAYNEFCAPTLAEAVATAVQRGATEVQVVPSMLTPGGVHAEVEIPEALARLRAEHPSVTLRYAWPFDLAAVARLLAAQLARDVG</sequence>
<keyword evidence="1" id="KW-0479">Metal-binding</keyword>
<gene>
    <name evidence="3" type="ORF">BE21_04325</name>
</gene>
<dbReference type="GO" id="GO:0016829">
    <property type="term" value="F:lyase activity"/>
    <property type="evidence" value="ECO:0007669"/>
    <property type="project" value="UniProtKB-KW"/>
</dbReference>
<evidence type="ECO:0000256" key="2">
    <source>
        <dbReference type="ARBA" id="ARBA00023239"/>
    </source>
</evidence>
<protein>
    <recommendedName>
        <fullName evidence="5">Cobalamin biosynthesis protein CbiX</fullName>
    </recommendedName>
</protein>
<evidence type="ECO:0008006" key="5">
    <source>
        <dbReference type="Google" id="ProtNLM"/>
    </source>
</evidence>
<evidence type="ECO:0000256" key="1">
    <source>
        <dbReference type="ARBA" id="ARBA00022723"/>
    </source>
</evidence>
<dbReference type="AlphaFoldDB" id="A0A150TGJ9"/>
<organism evidence="3 4">
    <name type="scientific">Sorangium cellulosum</name>
    <name type="common">Polyangium cellulosum</name>
    <dbReference type="NCBI Taxonomy" id="56"/>
    <lineage>
        <taxon>Bacteria</taxon>
        <taxon>Pseudomonadati</taxon>
        <taxon>Myxococcota</taxon>
        <taxon>Polyangia</taxon>
        <taxon>Polyangiales</taxon>
        <taxon>Polyangiaceae</taxon>
        <taxon>Sorangium</taxon>
    </lineage>
</organism>